<gene>
    <name evidence="3" type="ORF">Tc00.1047053509561.50</name>
</gene>
<feature type="transmembrane region" description="Helical" evidence="2">
    <location>
        <begin position="12"/>
        <end position="32"/>
    </location>
</feature>
<dbReference type="InParanoid" id="Q4DDW0"/>
<accession>Q4DDW0</accession>
<evidence type="ECO:0000256" key="2">
    <source>
        <dbReference type="SAM" id="Phobius"/>
    </source>
</evidence>
<sequence>MHRLNFPLSHIDYLPLLSCCLFIYFFLLHASLQPSCYACSCRFRVGVIVHCPVGSRKEKGGSKVNLARRSLRACVSLFFFRWWEREGTTRGGRQPPRMVGHVGEGSRRKSRKRQRDDSCENSTHDKKARSHGNESGPSPSSIASFHTNEESMPLHSSTREEFDDRLRHVTTPSTLPHKMDVETVGLTDKNEGGSFFIIHLNERPSRVAVTTPYINPRQLFGHAGILLQDVTVPRHPILLLPCPHTGNVTVHPRRRYRLMKFIGEHMCLAGDFYPVLDEEYQQRRQNSSEAFRIRQRESWAMSELMGMMKFLQSNPQNSVDDFWALPPEEAARYHSCGNVALLERSEGIQSENNDEMESVSDEELGGASSSSSNGDT</sequence>
<feature type="compositionally biased region" description="Basic and acidic residues" evidence="1">
    <location>
        <begin position="114"/>
        <end position="125"/>
    </location>
</feature>
<evidence type="ECO:0000313" key="3">
    <source>
        <dbReference type="EMBL" id="EAN90707.1"/>
    </source>
</evidence>
<reference evidence="3 4" key="1">
    <citation type="journal article" date="2005" name="Science">
        <title>The genome sequence of Trypanosoma cruzi, etiologic agent of Chagas disease.</title>
        <authorList>
            <person name="El-Sayed N.M."/>
            <person name="Myler P.J."/>
            <person name="Bartholomeu D.C."/>
            <person name="Nilsson D."/>
            <person name="Aggarwal G."/>
            <person name="Tran A.N."/>
            <person name="Ghedin E."/>
            <person name="Worthey E.A."/>
            <person name="Delcher A.L."/>
            <person name="Blandin G."/>
            <person name="Westenberger S.J."/>
            <person name="Caler E."/>
            <person name="Cerqueira G.C."/>
            <person name="Branche C."/>
            <person name="Haas B."/>
            <person name="Anupama A."/>
            <person name="Arner E."/>
            <person name="Aslund L."/>
            <person name="Attipoe P."/>
            <person name="Bontempi E."/>
            <person name="Bringaud F."/>
            <person name="Burton P."/>
            <person name="Cadag E."/>
            <person name="Campbell D.A."/>
            <person name="Carrington M."/>
            <person name="Crabtree J."/>
            <person name="Darban H."/>
            <person name="da Silveira J.F."/>
            <person name="de Jong P."/>
            <person name="Edwards K."/>
            <person name="Englund P.T."/>
            <person name="Fazelina G."/>
            <person name="Feldblyum T."/>
            <person name="Ferella M."/>
            <person name="Frasch A.C."/>
            <person name="Gull K."/>
            <person name="Horn D."/>
            <person name="Hou L."/>
            <person name="Huang Y."/>
            <person name="Kindlund E."/>
            <person name="Klingbeil M."/>
            <person name="Kluge S."/>
            <person name="Koo H."/>
            <person name="Lacerda D."/>
            <person name="Levin M.J."/>
            <person name="Lorenzi H."/>
            <person name="Louie T."/>
            <person name="Machado C.R."/>
            <person name="McCulloch R."/>
            <person name="McKenna A."/>
            <person name="Mizuno Y."/>
            <person name="Mottram J.C."/>
            <person name="Nelson S."/>
            <person name="Ochaya S."/>
            <person name="Osoegawa K."/>
            <person name="Pai G."/>
            <person name="Parsons M."/>
            <person name="Pentony M."/>
            <person name="Pettersson U."/>
            <person name="Pop M."/>
            <person name="Ramirez J.L."/>
            <person name="Rinta J."/>
            <person name="Robertson L."/>
            <person name="Salzberg S.L."/>
            <person name="Sanchez D.O."/>
            <person name="Seyler A."/>
            <person name="Sharma R."/>
            <person name="Shetty J."/>
            <person name="Simpson A.J."/>
            <person name="Sisk E."/>
            <person name="Tammi M.T."/>
            <person name="Tarleton R."/>
            <person name="Teixeira S."/>
            <person name="Van Aken S."/>
            <person name="Vogt C."/>
            <person name="Ward P.N."/>
            <person name="Wickstead B."/>
            <person name="Wortman J."/>
            <person name="White O."/>
            <person name="Fraser C.M."/>
            <person name="Stuart K.D."/>
            <person name="Andersson B."/>
        </authorList>
    </citation>
    <scope>NUCLEOTIDE SEQUENCE [LARGE SCALE GENOMIC DNA]</scope>
    <source>
        <strain evidence="3 4">CL Brener</strain>
    </source>
</reference>
<dbReference type="Proteomes" id="UP000002296">
    <property type="component" value="Unassembled WGS sequence"/>
</dbReference>
<keyword evidence="2" id="KW-0472">Membrane</keyword>
<feature type="region of interest" description="Disordered" evidence="1">
    <location>
        <begin position="88"/>
        <end position="162"/>
    </location>
</feature>
<keyword evidence="2" id="KW-0812">Transmembrane</keyword>
<keyword evidence="2" id="KW-1133">Transmembrane helix</keyword>
<feature type="region of interest" description="Disordered" evidence="1">
    <location>
        <begin position="344"/>
        <end position="376"/>
    </location>
</feature>
<dbReference type="EMBL" id="AAHK01000600">
    <property type="protein sequence ID" value="EAN90707.1"/>
    <property type="molecule type" value="Genomic_DNA"/>
</dbReference>
<dbReference type="GeneID" id="3543766"/>
<dbReference type="KEGG" id="tcr:509561.50"/>
<feature type="compositionally biased region" description="Polar residues" evidence="1">
    <location>
        <begin position="367"/>
        <end position="376"/>
    </location>
</feature>
<evidence type="ECO:0000313" key="4">
    <source>
        <dbReference type="Proteomes" id="UP000002296"/>
    </source>
</evidence>
<dbReference type="AlphaFoldDB" id="Q4DDW0"/>
<protein>
    <submittedName>
        <fullName evidence="3">Uncharacterized protein</fullName>
    </submittedName>
</protein>
<feature type="compositionally biased region" description="Polar residues" evidence="1">
    <location>
        <begin position="133"/>
        <end position="146"/>
    </location>
</feature>
<proteinExistence type="predicted"/>
<dbReference type="PaxDb" id="353153-Q4DDW0"/>
<keyword evidence="4" id="KW-1185">Reference proteome</keyword>
<organism evidence="3 4">
    <name type="scientific">Trypanosoma cruzi (strain CL Brener)</name>
    <dbReference type="NCBI Taxonomy" id="353153"/>
    <lineage>
        <taxon>Eukaryota</taxon>
        <taxon>Discoba</taxon>
        <taxon>Euglenozoa</taxon>
        <taxon>Kinetoplastea</taxon>
        <taxon>Metakinetoplastina</taxon>
        <taxon>Trypanosomatida</taxon>
        <taxon>Trypanosomatidae</taxon>
        <taxon>Trypanosoma</taxon>
        <taxon>Schizotrypanum</taxon>
    </lineage>
</organism>
<comment type="caution">
    <text evidence="3">The sequence shown here is derived from an EMBL/GenBank/DDBJ whole genome shotgun (WGS) entry which is preliminary data.</text>
</comment>
<evidence type="ECO:0000256" key="1">
    <source>
        <dbReference type="SAM" id="MobiDB-lite"/>
    </source>
</evidence>
<dbReference type="RefSeq" id="XP_812558.1">
    <property type="nucleotide sequence ID" value="XM_807465.1"/>
</dbReference>
<name>Q4DDW0_TRYCC</name>
<feature type="compositionally biased region" description="Acidic residues" evidence="1">
    <location>
        <begin position="352"/>
        <end position="364"/>
    </location>
</feature>